<keyword evidence="3" id="KW-1185">Reference proteome</keyword>
<sequence length="79" mass="9154">MRDFDCIEELAFGTGRSARIPPHPPVRRQLLPRRMPAADSRRKTGARIDFNVNDTQISTFWLDLKILFTTLRHEFVAAD</sequence>
<name>A0ABQ5W190_9HYPH</name>
<comment type="caution">
    <text evidence="2">The sequence shown here is derived from an EMBL/GenBank/DDBJ whole genome shotgun (WGS) entry which is preliminary data.</text>
</comment>
<dbReference type="Proteomes" id="UP001156691">
    <property type="component" value="Unassembled WGS sequence"/>
</dbReference>
<protein>
    <submittedName>
        <fullName evidence="2">Uncharacterized protein</fullName>
    </submittedName>
</protein>
<dbReference type="EMBL" id="BSNS01000004">
    <property type="protein sequence ID" value="GLQ53644.1"/>
    <property type="molecule type" value="Genomic_DNA"/>
</dbReference>
<feature type="region of interest" description="Disordered" evidence="1">
    <location>
        <begin position="15"/>
        <end position="42"/>
    </location>
</feature>
<evidence type="ECO:0000313" key="3">
    <source>
        <dbReference type="Proteomes" id="UP001156691"/>
    </source>
</evidence>
<gene>
    <name evidence="2" type="ORF">GCM10010862_09030</name>
</gene>
<evidence type="ECO:0000256" key="1">
    <source>
        <dbReference type="SAM" id="MobiDB-lite"/>
    </source>
</evidence>
<dbReference type="RefSeq" id="WP_284339092.1">
    <property type="nucleotide sequence ID" value="NZ_BSNS01000004.1"/>
</dbReference>
<evidence type="ECO:0000313" key="2">
    <source>
        <dbReference type="EMBL" id="GLQ53644.1"/>
    </source>
</evidence>
<reference evidence="3" key="1">
    <citation type="journal article" date="2019" name="Int. J. Syst. Evol. Microbiol.">
        <title>The Global Catalogue of Microorganisms (GCM) 10K type strain sequencing project: providing services to taxonomists for standard genome sequencing and annotation.</title>
        <authorList>
            <consortium name="The Broad Institute Genomics Platform"/>
            <consortium name="The Broad Institute Genome Sequencing Center for Infectious Disease"/>
            <person name="Wu L."/>
            <person name="Ma J."/>
        </authorList>
    </citation>
    <scope>NUCLEOTIDE SEQUENCE [LARGE SCALE GENOMIC DNA]</scope>
    <source>
        <strain evidence="3">NBRC 112416</strain>
    </source>
</reference>
<proteinExistence type="predicted"/>
<organism evidence="2 3">
    <name type="scientific">Devosia nitrariae</name>
    <dbReference type="NCBI Taxonomy" id="2071872"/>
    <lineage>
        <taxon>Bacteria</taxon>
        <taxon>Pseudomonadati</taxon>
        <taxon>Pseudomonadota</taxon>
        <taxon>Alphaproteobacteria</taxon>
        <taxon>Hyphomicrobiales</taxon>
        <taxon>Devosiaceae</taxon>
        <taxon>Devosia</taxon>
    </lineage>
</organism>
<accession>A0ABQ5W190</accession>